<feature type="compositionally biased region" description="Basic and acidic residues" evidence="1">
    <location>
        <begin position="74"/>
        <end position="109"/>
    </location>
</feature>
<feature type="region of interest" description="Disordered" evidence="1">
    <location>
        <begin position="1"/>
        <end position="109"/>
    </location>
</feature>
<feature type="compositionally biased region" description="Basic and acidic residues" evidence="1">
    <location>
        <begin position="1"/>
        <end position="43"/>
    </location>
</feature>
<reference evidence="2 4" key="1">
    <citation type="journal article" date="2014" name="PLoS Genet.">
        <title>Phylogenetically driven sequencing of extremely halophilic archaea reveals strategies for static and dynamic osmo-response.</title>
        <authorList>
            <person name="Becker E.A."/>
            <person name="Seitzer P.M."/>
            <person name="Tritt A."/>
            <person name="Larsen D."/>
            <person name="Krusor M."/>
            <person name="Yao A.I."/>
            <person name="Wu D."/>
            <person name="Madern D."/>
            <person name="Eisen J.A."/>
            <person name="Darling A.E."/>
            <person name="Facciotti M.T."/>
        </authorList>
    </citation>
    <scope>NUCLEOTIDE SEQUENCE [LARGE SCALE GENOMIC DNA]</scope>
    <source>
        <strain evidence="2 4">SP2</strain>
    </source>
</reference>
<gene>
    <name evidence="2" type="ORF">C490_01085</name>
    <name evidence="3" type="ORF">CYV19_15010</name>
</gene>
<accession>L9YIP8</accession>
<evidence type="ECO:0000256" key="1">
    <source>
        <dbReference type="SAM" id="MobiDB-lite"/>
    </source>
</evidence>
<evidence type="ECO:0000313" key="2">
    <source>
        <dbReference type="EMBL" id="ELY73551.1"/>
    </source>
</evidence>
<dbReference type="AlphaFoldDB" id="L9YIP8"/>
<name>L9YIP8_NATGS</name>
<dbReference type="Proteomes" id="UP000234484">
    <property type="component" value="Unassembled WGS sequence"/>
</dbReference>
<reference evidence="3 5" key="2">
    <citation type="submission" date="2017-12" db="EMBL/GenBank/DDBJ databases">
        <title>The characterization of oligonucleotides binding to NgAgo.</title>
        <authorList>
            <person name="Jiang L."/>
            <person name="He B."/>
            <person name="Kang J."/>
            <person name="Yu M."/>
            <person name="Li N."/>
            <person name="Fang Y."/>
            <person name="Tang Z."/>
            <person name="Wu P."/>
            <person name="Yao P."/>
            <person name="Huang J."/>
        </authorList>
    </citation>
    <scope>NUCLEOTIDE SEQUENCE [LARGE SCALE GENOMIC DNA]</scope>
    <source>
        <strain evidence="3 5">SP2</strain>
        <tissue evidence="3">Freeze-dried powder thallus</tissue>
    </source>
</reference>
<comment type="caution">
    <text evidence="2">The sequence shown here is derived from an EMBL/GenBank/DDBJ whole genome shotgun (WGS) entry which is preliminary data.</text>
</comment>
<dbReference type="Proteomes" id="UP000011613">
    <property type="component" value="Unassembled WGS sequence"/>
</dbReference>
<dbReference type="RefSeq" id="WP_005575741.1">
    <property type="nucleotide sequence ID" value="NC_019792.1"/>
</dbReference>
<dbReference type="GeneID" id="25137879"/>
<proteinExistence type="predicted"/>
<dbReference type="EMBL" id="AOIC01000012">
    <property type="protein sequence ID" value="ELY73551.1"/>
    <property type="molecule type" value="Genomic_DNA"/>
</dbReference>
<evidence type="ECO:0000313" key="4">
    <source>
        <dbReference type="Proteomes" id="UP000011613"/>
    </source>
</evidence>
<evidence type="ECO:0000313" key="5">
    <source>
        <dbReference type="Proteomes" id="UP000234484"/>
    </source>
</evidence>
<dbReference type="EMBL" id="PKKI01000051">
    <property type="protein sequence ID" value="PLK19421.1"/>
    <property type="molecule type" value="Genomic_DNA"/>
</dbReference>
<evidence type="ECO:0000313" key="3">
    <source>
        <dbReference type="EMBL" id="PLK19421.1"/>
    </source>
</evidence>
<organism evidence="2 4">
    <name type="scientific">Natronobacterium gregoryi (strain ATCC 43098 / DSM 3393 / CCM 3738 / CIP 104747 / IAM 13177 / JCM 8860 / NBRC 102187 / NCIMB 2189 / SP2)</name>
    <dbReference type="NCBI Taxonomy" id="797304"/>
    <lineage>
        <taxon>Archaea</taxon>
        <taxon>Methanobacteriati</taxon>
        <taxon>Methanobacteriota</taxon>
        <taxon>Stenosarchaea group</taxon>
        <taxon>Halobacteria</taxon>
        <taxon>Halobacteriales</taxon>
        <taxon>Natrialbaceae</taxon>
        <taxon>Natronobacterium</taxon>
    </lineage>
</organism>
<protein>
    <submittedName>
        <fullName evidence="2">Uncharacterized protein</fullName>
    </submittedName>
</protein>
<sequence length="109" mass="12397">MGGQDRGGRKESSREEDARGGERFESDRDQYDSRRPEGSHGDDTQSGGGLEYRQRGHRAQQGHWTGDSGQETGSNRDEGHRRNQDDDVSNRRHVHDDLPVTDDEEHHES</sequence>